<dbReference type="GO" id="GO:0009873">
    <property type="term" value="P:ethylene-activated signaling pathway"/>
    <property type="evidence" value="ECO:0007669"/>
    <property type="project" value="UniProtKB-KW"/>
</dbReference>
<evidence type="ECO:0000256" key="7">
    <source>
        <dbReference type="ARBA" id="ARBA00023242"/>
    </source>
</evidence>
<reference evidence="11" key="1">
    <citation type="journal article" date="2020" name="Plant Biotechnol. J.">
        <title>The pomegranate (Punica granatum L.) draft genome dissects genetic divergence between soft- and hard-seeded cultivars.</title>
        <authorList>
            <person name="Luo X."/>
            <person name="Li H."/>
            <person name="Wu Z."/>
            <person name="Yao W."/>
            <person name="Zhao P."/>
            <person name="Cao D."/>
            <person name="Yu H."/>
            <person name="Li K."/>
            <person name="Poudel K."/>
            <person name="Zhao D."/>
            <person name="Zhang F."/>
            <person name="Xia X."/>
            <person name="Chen L."/>
            <person name="Wang Q."/>
            <person name="Jing D."/>
            <person name="Cao S."/>
        </authorList>
    </citation>
    <scope>NUCLEOTIDE SEQUENCE [LARGE SCALE GENOMIC DNA]</scope>
    <source>
        <strain evidence="11">cv. Tunisia</strain>
    </source>
</reference>
<dbReference type="InterPro" id="IPR036955">
    <property type="entry name" value="AP2/ERF_dom_sf"/>
</dbReference>
<dbReference type="PANTHER" id="PTHR31657">
    <property type="entry name" value="ETHYLENE-RESPONSIVE TRANSCRIPTION FACTOR ERF061"/>
    <property type="match status" value="1"/>
</dbReference>
<feature type="region of interest" description="Disordered" evidence="9">
    <location>
        <begin position="1"/>
        <end position="24"/>
    </location>
</feature>
<organism evidence="11 12">
    <name type="scientific">Punica granatum</name>
    <name type="common">Pomegranate</name>
    <dbReference type="NCBI Taxonomy" id="22663"/>
    <lineage>
        <taxon>Eukaryota</taxon>
        <taxon>Viridiplantae</taxon>
        <taxon>Streptophyta</taxon>
        <taxon>Embryophyta</taxon>
        <taxon>Tracheophyta</taxon>
        <taxon>Spermatophyta</taxon>
        <taxon>Magnoliopsida</taxon>
        <taxon>eudicotyledons</taxon>
        <taxon>Gunneridae</taxon>
        <taxon>Pentapetalae</taxon>
        <taxon>rosids</taxon>
        <taxon>malvids</taxon>
        <taxon>Myrtales</taxon>
        <taxon>Lythraceae</taxon>
        <taxon>Punica</taxon>
    </lineage>
</organism>
<dbReference type="Pfam" id="PF00847">
    <property type="entry name" value="AP2"/>
    <property type="match status" value="1"/>
</dbReference>
<keyword evidence="4" id="KW-0238">DNA-binding</keyword>
<sequence>MAAGMDFYNTNQYQEPDPFGNNELMEALGPFMKSASSLEETHHFPSSSSSSSYLPSGSDFAQPSVPSSSSSFFFSSAESVHPSYQTFDGYSAPATLPFSIGSSDASQSIGSGYYSSFQSQVTPAQHQIQFQGPSSETTTWQGGFLGPRPMVMKQAGQPSSKPAKLYRGVRQRHWGKWVAEIRLPKNRTRLWLGTFDTAEEAALAYDRAAYKLRGDFARLNFPNLKAASAGNGDCGFGDLRPLHSSIDAKLEAVSRSIAEKASSGGRKSSRKAACKAEEGEGEGEEEERSPSPDSEGSDGSPPVSEVTMTEPQWEFGSENFRLEKYPSETDWAAIYS</sequence>
<keyword evidence="11" id="KW-1185">Reference proteome</keyword>
<dbReference type="InterPro" id="IPR016177">
    <property type="entry name" value="DNA-bd_dom_sf"/>
</dbReference>
<keyword evidence="5" id="KW-0010">Activator</keyword>
<dbReference type="FunFam" id="3.30.730.10:FF:000001">
    <property type="entry name" value="Ethylene-responsive transcription factor 2"/>
    <property type="match status" value="1"/>
</dbReference>
<dbReference type="Proteomes" id="UP000515151">
    <property type="component" value="Chromosome 4"/>
</dbReference>
<protein>
    <submittedName>
        <fullName evidence="12">Ethylene-responsive transcription factor RAP2-13-like</fullName>
    </submittedName>
</protein>
<evidence type="ECO:0000256" key="5">
    <source>
        <dbReference type="ARBA" id="ARBA00023159"/>
    </source>
</evidence>
<proteinExistence type="inferred from homology"/>
<evidence type="ECO:0000256" key="2">
    <source>
        <dbReference type="ARBA" id="ARBA00022745"/>
    </source>
</evidence>
<dbReference type="InterPro" id="IPR001471">
    <property type="entry name" value="AP2/ERF_dom"/>
</dbReference>
<evidence type="ECO:0000256" key="3">
    <source>
        <dbReference type="ARBA" id="ARBA00023015"/>
    </source>
</evidence>
<feature type="region of interest" description="Disordered" evidence="9">
    <location>
        <begin position="259"/>
        <end position="321"/>
    </location>
</feature>
<comment type="similarity">
    <text evidence="8">Belongs to the AP2/ERF transcription factor family. ERF subfamily.</text>
</comment>
<feature type="domain" description="AP2/ERF" evidence="10">
    <location>
        <begin position="165"/>
        <end position="222"/>
    </location>
</feature>
<keyword evidence="7" id="KW-0539">Nucleus</keyword>
<dbReference type="GO" id="GO:0000976">
    <property type="term" value="F:transcription cis-regulatory region binding"/>
    <property type="evidence" value="ECO:0007669"/>
    <property type="project" value="UniProtKB-ARBA"/>
</dbReference>
<dbReference type="PRINTS" id="PR00367">
    <property type="entry name" value="ETHRSPELEMNT"/>
</dbReference>
<keyword evidence="3" id="KW-0805">Transcription regulation</keyword>
<dbReference type="RefSeq" id="XP_031391241.1">
    <property type="nucleotide sequence ID" value="XM_031535381.1"/>
</dbReference>
<evidence type="ECO:0000256" key="4">
    <source>
        <dbReference type="ARBA" id="ARBA00023125"/>
    </source>
</evidence>
<dbReference type="SUPFAM" id="SSF54171">
    <property type="entry name" value="DNA-binding domain"/>
    <property type="match status" value="1"/>
</dbReference>
<accession>A0A6P8DCM0</accession>
<name>A0A6P8DCM0_PUNGR</name>
<dbReference type="AlphaFoldDB" id="A0A6P8DCM0"/>
<dbReference type="GeneID" id="116203587"/>
<evidence type="ECO:0000256" key="1">
    <source>
        <dbReference type="ARBA" id="ARBA00004123"/>
    </source>
</evidence>
<dbReference type="GO" id="GO:0005634">
    <property type="term" value="C:nucleus"/>
    <property type="evidence" value="ECO:0007669"/>
    <property type="project" value="UniProtKB-SubCell"/>
</dbReference>
<evidence type="ECO:0000313" key="12">
    <source>
        <dbReference type="RefSeq" id="XP_031391241.1"/>
    </source>
</evidence>
<gene>
    <name evidence="12" type="primary">LOC116203587</name>
</gene>
<dbReference type="Gene3D" id="3.30.730.10">
    <property type="entry name" value="AP2/ERF domain"/>
    <property type="match status" value="1"/>
</dbReference>
<evidence type="ECO:0000313" key="11">
    <source>
        <dbReference type="Proteomes" id="UP000515151"/>
    </source>
</evidence>
<dbReference type="GO" id="GO:0003700">
    <property type="term" value="F:DNA-binding transcription factor activity"/>
    <property type="evidence" value="ECO:0007669"/>
    <property type="project" value="InterPro"/>
</dbReference>
<evidence type="ECO:0000256" key="8">
    <source>
        <dbReference type="ARBA" id="ARBA00024343"/>
    </source>
</evidence>
<keyword evidence="2" id="KW-0936">Ethylene signaling pathway</keyword>
<dbReference type="SMART" id="SM00380">
    <property type="entry name" value="AP2"/>
    <property type="match status" value="1"/>
</dbReference>
<dbReference type="OrthoDB" id="663856at2759"/>
<dbReference type="PANTHER" id="PTHR31657:SF87">
    <property type="entry name" value="ETHYLENE-RESPONSIVE TRANSCRIPTION FACTOR RAP2-13"/>
    <property type="match status" value="1"/>
</dbReference>
<evidence type="ECO:0000256" key="9">
    <source>
        <dbReference type="SAM" id="MobiDB-lite"/>
    </source>
</evidence>
<evidence type="ECO:0000256" key="6">
    <source>
        <dbReference type="ARBA" id="ARBA00023163"/>
    </source>
</evidence>
<dbReference type="InterPro" id="IPR051758">
    <property type="entry name" value="ERF/AP2-like"/>
</dbReference>
<comment type="subcellular location">
    <subcellularLocation>
        <location evidence="1">Nucleus</location>
    </subcellularLocation>
</comment>
<feature type="compositionally biased region" description="Low complexity" evidence="9">
    <location>
        <begin position="291"/>
        <end position="305"/>
    </location>
</feature>
<reference evidence="12" key="2">
    <citation type="submission" date="2025-08" db="UniProtKB">
        <authorList>
            <consortium name="RefSeq"/>
        </authorList>
    </citation>
    <scope>IDENTIFICATION</scope>
    <source>
        <tissue evidence="12">Leaf</tissue>
    </source>
</reference>
<dbReference type="PROSITE" id="PS51032">
    <property type="entry name" value="AP2_ERF"/>
    <property type="match status" value="1"/>
</dbReference>
<keyword evidence="6" id="KW-0804">Transcription</keyword>
<dbReference type="CDD" id="cd00018">
    <property type="entry name" value="AP2"/>
    <property type="match status" value="1"/>
</dbReference>
<evidence type="ECO:0000259" key="10">
    <source>
        <dbReference type="PROSITE" id="PS51032"/>
    </source>
</evidence>